<name>A0A3L8S0G3_CHLGU</name>
<reference evidence="1 2" key="1">
    <citation type="journal article" date="2018" name="Proc. R. Soc. B">
        <title>A non-coding region near Follistatin controls head colour polymorphism in the Gouldian finch.</title>
        <authorList>
            <person name="Toomey M.B."/>
            <person name="Marques C.I."/>
            <person name="Andrade P."/>
            <person name="Araujo P.M."/>
            <person name="Sabatino S."/>
            <person name="Gazda M.A."/>
            <person name="Afonso S."/>
            <person name="Lopes R.J."/>
            <person name="Corbo J.C."/>
            <person name="Carneiro M."/>
        </authorList>
    </citation>
    <scope>NUCLEOTIDE SEQUENCE [LARGE SCALE GENOMIC DNA]</scope>
    <source>
        <strain evidence="1">Red01</strain>
        <tissue evidence="1">Muscle</tissue>
    </source>
</reference>
<organism evidence="1 2">
    <name type="scientific">Chloebia gouldiae</name>
    <name type="common">Gouldian finch</name>
    <name type="synonym">Erythrura gouldiae</name>
    <dbReference type="NCBI Taxonomy" id="44316"/>
    <lineage>
        <taxon>Eukaryota</taxon>
        <taxon>Metazoa</taxon>
        <taxon>Chordata</taxon>
        <taxon>Craniata</taxon>
        <taxon>Vertebrata</taxon>
        <taxon>Euteleostomi</taxon>
        <taxon>Archelosauria</taxon>
        <taxon>Archosauria</taxon>
        <taxon>Dinosauria</taxon>
        <taxon>Saurischia</taxon>
        <taxon>Theropoda</taxon>
        <taxon>Coelurosauria</taxon>
        <taxon>Aves</taxon>
        <taxon>Neognathae</taxon>
        <taxon>Neoaves</taxon>
        <taxon>Telluraves</taxon>
        <taxon>Australaves</taxon>
        <taxon>Passeriformes</taxon>
        <taxon>Passeroidea</taxon>
        <taxon>Passeridae</taxon>
        <taxon>Chloebia</taxon>
    </lineage>
</organism>
<accession>A0A3L8S0G3</accession>
<feature type="non-terminal residue" evidence="1">
    <location>
        <position position="57"/>
    </location>
</feature>
<keyword evidence="2" id="KW-1185">Reference proteome</keyword>
<gene>
    <name evidence="1" type="ORF">DV515_00013569</name>
</gene>
<evidence type="ECO:0000313" key="2">
    <source>
        <dbReference type="Proteomes" id="UP000276834"/>
    </source>
</evidence>
<dbReference type="AlphaFoldDB" id="A0A3L8S0G3"/>
<dbReference type="Proteomes" id="UP000276834">
    <property type="component" value="Unassembled WGS sequence"/>
</dbReference>
<proteinExistence type="predicted"/>
<evidence type="ECO:0000313" key="1">
    <source>
        <dbReference type="EMBL" id="RLV93054.1"/>
    </source>
</evidence>
<sequence length="57" mass="6491">MQVAFLNKNPSLVARAMDVPSRQPRISFICSVPIRCSCATPWCPSLWMPLWLQIQDS</sequence>
<protein>
    <submittedName>
        <fullName evidence="1">Uncharacterized protein</fullName>
    </submittedName>
</protein>
<comment type="caution">
    <text evidence="1">The sequence shown here is derived from an EMBL/GenBank/DDBJ whole genome shotgun (WGS) entry which is preliminary data.</text>
</comment>
<dbReference type="EMBL" id="QUSF01000094">
    <property type="protein sequence ID" value="RLV93054.1"/>
    <property type="molecule type" value="Genomic_DNA"/>
</dbReference>